<sequence length="74" mass="8064">MRAESRLWRTEDGDLVEDGHPEASVLAYGEDDELTEDDAKKIRKPAPAKKAAPEPANKKAPKAADKQAAPPKNK</sequence>
<reference evidence="2 3" key="1">
    <citation type="submission" date="2022-01" db="EMBL/GenBank/DDBJ databases">
        <title>Nocardioides sp. nov., an actinomycete isolated from mining soil.</title>
        <authorList>
            <person name="Liu L."/>
        </authorList>
    </citation>
    <scope>NUCLEOTIDE SEQUENCE [LARGE SCALE GENOMIC DNA]</scope>
    <source>
        <strain evidence="2 3">KLBMP 9356</strain>
    </source>
</reference>
<proteinExistence type="predicted"/>
<feature type="compositionally biased region" description="Basic and acidic residues" evidence="1">
    <location>
        <begin position="1"/>
        <end position="21"/>
    </location>
</feature>
<gene>
    <name evidence="2" type="ORF">L2K70_04745</name>
</gene>
<organism evidence="2 3">
    <name type="scientific">Nocardioides potassii</name>
    <dbReference type="NCBI Taxonomy" id="2911371"/>
    <lineage>
        <taxon>Bacteria</taxon>
        <taxon>Bacillati</taxon>
        <taxon>Actinomycetota</taxon>
        <taxon>Actinomycetes</taxon>
        <taxon>Propionibacteriales</taxon>
        <taxon>Nocardioidaceae</taxon>
        <taxon>Nocardioides</taxon>
    </lineage>
</organism>
<comment type="caution">
    <text evidence="2">The sequence shown here is derived from an EMBL/GenBank/DDBJ whole genome shotgun (WGS) entry which is preliminary data.</text>
</comment>
<keyword evidence="3" id="KW-1185">Reference proteome</keyword>
<accession>A0ABS9H9B6</accession>
<dbReference type="RefSeq" id="WP_236399759.1">
    <property type="nucleotide sequence ID" value="NZ_JAKJHZ010000005.1"/>
</dbReference>
<feature type="region of interest" description="Disordered" evidence="1">
    <location>
        <begin position="1"/>
        <end position="74"/>
    </location>
</feature>
<dbReference type="EMBL" id="JAKJHZ010000005">
    <property type="protein sequence ID" value="MCF6376903.1"/>
    <property type="molecule type" value="Genomic_DNA"/>
</dbReference>
<evidence type="ECO:0000313" key="3">
    <source>
        <dbReference type="Proteomes" id="UP001201161"/>
    </source>
</evidence>
<name>A0ABS9H9B6_9ACTN</name>
<dbReference type="Proteomes" id="UP001201161">
    <property type="component" value="Unassembled WGS sequence"/>
</dbReference>
<evidence type="ECO:0000313" key="2">
    <source>
        <dbReference type="EMBL" id="MCF6376903.1"/>
    </source>
</evidence>
<protein>
    <submittedName>
        <fullName evidence="2">Uncharacterized protein</fullName>
    </submittedName>
</protein>
<evidence type="ECO:0000256" key="1">
    <source>
        <dbReference type="SAM" id="MobiDB-lite"/>
    </source>
</evidence>